<gene>
    <name evidence="1" type="ORF">NM208_g12524</name>
</gene>
<dbReference type="EMBL" id="JANRMS010002289">
    <property type="protein sequence ID" value="KAJ3523251.1"/>
    <property type="molecule type" value="Genomic_DNA"/>
</dbReference>
<accession>A0ACC1RRU4</accession>
<dbReference type="Proteomes" id="UP001148629">
    <property type="component" value="Unassembled WGS sequence"/>
</dbReference>
<keyword evidence="2" id="KW-1185">Reference proteome</keyword>
<proteinExistence type="predicted"/>
<name>A0ACC1RRU4_9HYPO</name>
<evidence type="ECO:0000313" key="1">
    <source>
        <dbReference type="EMBL" id="KAJ3523251.1"/>
    </source>
</evidence>
<protein>
    <submittedName>
        <fullName evidence="1">Uncharacterized protein</fullName>
    </submittedName>
</protein>
<sequence length="466" mass="50880">MESTLEAHSGDHIWHLLPRHTTSDSYTPSVAFHIRRHRPSQESKLESRYSLQDAGAAISIAMRRQLLWMGTHPSNPSRDLKTGRSLLELVQDNQALLSSTITSHYGHKLPFLFKVLSINKALSIQAHPNKKLAEQLHARDSKNYPDDNHKPEMAIAITPFEGLCGFRPLNEIAHFLDSVPPLRALVGDEAASEFAKIATGEDEGVSDEKKALLKKIFAALMSSSADAIAEQIPKLVEQVDKEGSDFAGGGVAATSGEKLAELVKRCHGEFGADIGIFVLFFLNFVTLEPGEALFLVADDIHAYISGDIMECMAASDNVVRAGFTPKFKDVPTLVDMLTYNYAPIEEQKMAPTEYPYATLNRQGYSSGSAVVLYDPPIEEFSVVRTLLRGDGAKATFEPLDGPSIIICTSGKGKISVGPTSAEIAEGYVYFVGATAECVLESEGGEDDEFTTFKAFCEIDDSDKEKL</sequence>
<comment type="caution">
    <text evidence="1">The sequence shown here is derived from an EMBL/GenBank/DDBJ whole genome shotgun (WGS) entry which is preliminary data.</text>
</comment>
<organism evidence="1 2">
    <name type="scientific">Fusarium decemcellulare</name>
    <dbReference type="NCBI Taxonomy" id="57161"/>
    <lineage>
        <taxon>Eukaryota</taxon>
        <taxon>Fungi</taxon>
        <taxon>Dikarya</taxon>
        <taxon>Ascomycota</taxon>
        <taxon>Pezizomycotina</taxon>
        <taxon>Sordariomycetes</taxon>
        <taxon>Hypocreomycetidae</taxon>
        <taxon>Hypocreales</taxon>
        <taxon>Nectriaceae</taxon>
        <taxon>Fusarium</taxon>
        <taxon>Fusarium decemcellulare species complex</taxon>
    </lineage>
</organism>
<reference evidence="1" key="1">
    <citation type="submission" date="2022-08" db="EMBL/GenBank/DDBJ databases">
        <title>Genome Sequence of Fusarium decemcellulare.</title>
        <authorList>
            <person name="Buettner E."/>
        </authorList>
    </citation>
    <scope>NUCLEOTIDE SEQUENCE</scope>
    <source>
        <strain evidence="1">Babe19</strain>
    </source>
</reference>
<evidence type="ECO:0000313" key="2">
    <source>
        <dbReference type="Proteomes" id="UP001148629"/>
    </source>
</evidence>